<name>A0ABQ5GJQ6_9ASTR</name>
<accession>A0ABQ5GJQ6</accession>
<protein>
    <submittedName>
        <fullName evidence="1">Uncharacterized protein</fullName>
    </submittedName>
</protein>
<keyword evidence="2" id="KW-1185">Reference proteome</keyword>
<evidence type="ECO:0000313" key="2">
    <source>
        <dbReference type="Proteomes" id="UP001151760"/>
    </source>
</evidence>
<sequence length="251" mass="28224">MSRIESWQEVIFKVTNKLSTWKGGKSNSWGKGLINCNIRKSYPNSVWVNIVKGVSMLKGKGVDLLDCCKRKIGDEKFATVAVKKAQGNCTISLRRAPRGESKVSNGQRCNRFYLRFVSLRWRIVGRGPWTGWVQWRNQEVRGRGAKQKVLDKSRFAHKDEDGDIRRSKLVLIKVNIMGWRLSIDKLPTRVNLDARGINVPSVLCLVVGYSYSRDEMLSTMVRLVLGSSVKYGAKIVFGGNVLVGMVACVVS</sequence>
<organism evidence="1 2">
    <name type="scientific">Tanacetum coccineum</name>
    <dbReference type="NCBI Taxonomy" id="301880"/>
    <lineage>
        <taxon>Eukaryota</taxon>
        <taxon>Viridiplantae</taxon>
        <taxon>Streptophyta</taxon>
        <taxon>Embryophyta</taxon>
        <taxon>Tracheophyta</taxon>
        <taxon>Spermatophyta</taxon>
        <taxon>Magnoliopsida</taxon>
        <taxon>eudicotyledons</taxon>
        <taxon>Gunneridae</taxon>
        <taxon>Pentapetalae</taxon>
        <taxon>asterids</taxon>
        <taxon>campanulids</taxon>
        <taxon>Asterales</taxon>
        <taxon>Asteraceae</taxon>
        <taxon>Asteroideae</taxon>
        <taxon>Anthemideae</taxon>
        <taxon>Anthemidinae</taxon>
        <taxon>Tanacetum</taxon>
    </lineage>
</organism>
<dbReference type="EMBL" id="BQNB010018507">
    <property type="protein sequence ID" value="GJT75162.1"/>
    <property type="molecule type" value="Genomic_DNA"/>
</dbReference>
<proteinExistence type="predicted"/>
<evidence type="ECO:0000313" key="1">
    <source>
        <dbReference type="EMBL" id="GJT75162.1"/>
    </source>
</evidence>
<reference evidence="1" key="2">
    <citation type="submission" date="2022-01" db="EMBL/GenBank/DDBJ databases">
        <authorList>
            <person name="Yamashiro T."/>
            <person name="Shiraishi A."/>
            <person name="Satake H."/>
            <person name="Nakayama K."/>
        </authorList>
    </citation>
    <scope>NUCLEOTIDE SEQUENCE</scope>
</reference>
<gene>
    <name evidence="1" type="ORF">Tco_1041887</name>
</gene>
<comment type="caution">
    <text evidence="1">The sequence shown here is derived from an EMBL/GenBank/DDBJ whole genome shotgun (WGS) entry which is preliminary data.</text>
</comment>
<reference evidence="1" key="1">
    <citation type="journal article" date="2022" name="Int. J. Mol. Sci.">
        <title>Draft Genome of Tanacetum Coccineum: Genomic Comparison of Closely Related Tanacetum-Family Plants.</title>
        <authorList>
            <person name="Yamashiro T."/>
            <person name="Shiraishi A."/>
            <person name="Nakayama K."/>
            <person name="Satake H."/>
        </authorList>
    </citation>
    <scope>NUCLEOTIDE SEQUENCE</scope>
</reference>
<dbReference type="Proteomes" id="UP001151760">
    <property type="component" value="Unassembled WGS sequence"/>
</dbReference>